<name>A0A7X3CU01_9BACL</name>
<reference evidence="1 2" key="1">
    <citation type="submission" date="2019-11" db="EMBL/GenBank/DDBJ databases">
        <title>Draft genome sequences of five Paenibacillus species of dairy origin.</title>
        <authorList>
            <person name="Olajide A.M."/>
            <person name="Chen S."/>
            <person name="Lapointe G."/>
        </authorList>
    </citation>
    <scope>NUCLEOTIDE SEQUENCE [LARGE SCALE GENOMIC DNA]</scope>
    <source>
        <strain evidence="1 2">2CS3</strain>
    </source>
</reference>
<dbReference type="Pfam" id="PF07849">
    <property type="entry name" value="DUF1641"/>
    <property type="match status" value="1"/>
</dbReference>
<comment type="caution">
    <text evidence="1">The sequence shown here is derived from an EMBL/GenBank/DDBJ whole genome shotgun (WGS) entry which is preliminary data.</text>
</comment>
<evidence type="ECO:0000313" key="2">
    <source>
        <dbReference type="Proteomes" id="UP000450917"/>
    </source>
</evidence>
<proteinExistence type="predicted"/>
<dbReference type="Proteomes" id="UP000450917">
    <property type="component" value="Unassembled WGS sequence"/>
</dbReference>
<dbReference type="EMBL" id="WNZX01000013">
    <property type="protein sequence ID" value="MUG72251.1"/>
    <property type="molecule type" value="Genomic_DNA"/>
</dbReference>
<sequence length="183" mass="20025">MRRNGSGLTIFRFPNLSMGGRRMARAITDIDKPVPDQEEETAQAIRHMMKEAANRTEPLVKVMSILDELNRLGILDAVEGLLKNSKQIAAIGMEQMNKPGAHRMIKNGMGAVQLLTQLDPAKLGAILQGLSEGVNQAVRPEPDPKQGLWGIVQSLRKPEVRVSLSMMMGFLQGMGKGLSKKSP</sequence>
<gene>
    <name evidence="1" type="ORF">GNP93_16390</name>
</gene>
<protein>
    <submittedName>
        <fullName evidence="1">DUF1641 domain-containing protein</fullName>
    </submittedName>
</protein>
<dbReference type="PANTHER" id="PTHR38433:SF1">
    <property type="entry name" value="DUF1641 DOMAIN-CONTAINING PROTEIN"/>
    <property type="match status" value="1"/>
</dbReference>
<dbReference type="PANTHER" id="PTHR38433">
    <property type="match status" value="1"/>
</dbReference>
<evidence type="ECO:0000313" key="1">
    <source>
        <dbReference type="EMBL" id="MUG72251.1"/>
    </source>
</evidence>
<organism evidence="1 2">
    <name type="scientific">Paenibacillus validus</name>
    <dbReference type="NCBI Taxonomy" id="44253"/>
    <lineage>
        <taxon>Bacteria</taxon>
        <taxon>Bacillati</taxon>
        <taxon>Bacillota</taxon>
        <taxon>Bacilli</taxon>
        <taxon>Bacillales</taxon>
        <taxon>Paenibacillaceae</taxon>
        <taxon>Paenibacillus</taxon>
    </lineage>
</organism>
<dbReference type="AlphaFoldDB" id="A0A7X3CU01"/>
<accession>A0A7X3CU01</accession>
<keyword evidence="2" id="KW-1185">Reference proteome</keyword>
<dbReference type="InterPro" id="IPR012440">
    <property type="entry name" value="DUF1641"/>
</dbReference>